<reference evidence="2" key="1">
    <citation type="submission" date="2022-01" db="EMBL/GenBank/DDBJ databases">
        <title>Genome sequence and assembly of Parabukholderia sp. RG36.</title>
        <authorList>
            <person name="Chhetri G."/>
        </authorList>
    </citation>
    <scope>NUCLEOTIDE SEQUENCE</scope>
    <source>
        <strain evidence="2">RG36</strain>
    </source>
</reference>
<sequence length="126" mass="13941">MQAHEVEAVEEGVDKAACEGVEQAPKRPPEPVMRRPFHPWVVLTAAAILPGAGQVLNRMPRRALIMVFFMLLLGFLTMQLAAPERSFVGRHAGGIFVYAIAVLDAYAVSRYRLECFRQRSCAVAAM</sequence>
<dbReference type="Proteomes" id="UP001139308">
    <property type="component" value="Unassembled WGS sequence"/>
</dbReference>
<evidence type="ECO:0000256" key="1">
    <source>
        <dbReference type="SAM" id="Phobius"/>
    </source>
</evidence>
<organism evidence="2 3">
    <name type="scientific">Paraburkholderia tagetis</name>
    <dbReference type="NCBI Taxonomy" id="2913261"/>
    <lineage>
        <taxon>Bacteria</taxon>
        <taxon>Pseudomonadati</taxon>
        <taxon>Pseudomonadota</taxon>
        <taxon>Betaproteobacteria</taxon>
        <taxon>Burkholderiales</taxon>
        <taxon>Burkholderiaceae</taxon>
        <taxon>Paraburkholderia</taxon>
    </lineage>
</organism>
<keyword evidence="1" id="KW-0812">Transmembrane</keyword>
<comment type="caution">
    <text evidence="2">The sequence shown here is derived from an EMBL/GenBank/DDBJ whole genome shotgun (WGS) entry which is preliminary data.</text>
</comment>
<evidence type="ECO:0000313" key="3">
    <source>
        <dbReference type="Proteomes" id="UP001139308"/>
    </source>
</evidence>
<accession>A0A9X1UIY6</accession>
<dbReference type="RefSeq" id="WP_238465972.1">
    <property type="nucleotide sequence ID" value="NZ_JAKLJA010000021.1"/>
</dbReference>
<evidence type="ECO:0000313" key="2">
    <source>
        <dbReference type="EMBL" id="MCG5076133.1"/>
    </source>
</evidence>
<proteinExistence type="predicted"/>
<protein>
    <submittedName>
        <fullName evidence="2">Uncharacterized protein</fullName>
    </submittedName>
</protein>
<feature type="transmembrane region" description="Helical" evidence="1">
    <location>
        <begin position="37"/>
        <end position="56"/>
    </location>
</feature>
<dbReference type="EMBL" id="JAKLJA010000021">
    <property type="protein sequence ID" value="MCG5076133.1"/>
    <property type="molecule type" value="Genomic_DNA"/>
</dbReference>
<dbReference type="AlphaFoldDB" id="A0A9X1UIY6"/>
<keyword evidence="1" id="KW-0472">Membrane</keyword>
<feature type="transmembrane region" description="Helical" evidence="1">
    <location>
        <begin position="88"/>
        <end position="109"/>
    </location>
</feature>
<keyword evidence="1" id="KW-1133">Transmembrane helix</keyword>
<keyword evidence="3" id="KW-1185">Reference proteome</keyword>
<name>A0A9X1UIY6_9BURK</name>
<feature type="transmembrane region" description="Helical" evidence="1">
    <location>
        <begin position="63"/>
        <end position="82"/>
    </location>
</feature>
<gene>
    <name evidence="2" type="ORF">L5014_22615</name>
</gene>